<protein>
    <submittedName>
        <fullName evidence="2">Uncharacterized protein</fullName>
    </submittedName>
</protein>
<reference evidence="2" key="1">
    <citation type="submission" date="2022-11" db="UniProtKB">
        <authorList>
            <consortium name="WormBaseParasite"/>
        </authorList>
    </citation>
    <scope>IDENTIFICATION</scope>
</reference>
<dbReference type="WBParaSite" id="nRc.2.0.1.t18922-RA">
    <property type="protein sequence ID" value="nRc.2.0.1.t18922-RA"/>
    <property type="gene ID" value="nRc.2.0.1.g18922"/>
</dbReference>
<organism evidence="1 2">
    <name type="scientific">Romanomermis culicivorax</name>
    <name type="common">Nematode worm</name>
    <dbReference type="NCBI Taxonomy" id="13658"/>
    <lineage>
        <taxon>Eukaryota</taxon>
        <taxon>Metazoa</taxon>
        <taxon>Ecdysozoa</taxon>
        <taxon>Nematoda</taxon>
        <taxon>Enoplea</taxon>
        <taxon>Dorylaimia</taxon>
        <taxon>Mermithida</taxon>
        <taxon>Mermithoidea</taxon>
        <taxon>Mermithidae</taxon>
        <taxon>Romanomermis</taxon>
    </lineage>
</organism>
<keyword evidence="1" id="KW-1185">Reference proteome</keyword>
<proteinExistence type="predicted"/>
<accession>A0A915IZR6</accession>
<sequence length="149" mass="16838">MNWRRIMPIRTITTKEYDDDDCWQRLELSRKLLSVRMCEKSDDVVTKADSFFDGRHHVVVQLVLKAGGVHFDSLEGREHAIFPPQCLAAGIRVCLHTPVPRFVAVAVAESQAKVQHHAVDSIVQLGHELLPPRPEIKAIVGLWQRGDGE</sequence>
<dbReference type="Proteomes" id="UP000887565">
    <property type="component" value="Unplaced"/>
</dbReference>
<evidence type="ECO:0000313" key="1">
    <source>
        <dbReference type="Proteomes" id="UP000887565"/>
    </source>
</evidence>
<dbReference type="AlphaFoldDB" id="A0A915IZR6"/>
<name>A0A915IZR6_ROMCU</name>
<evidence type="ECO:0000313" key="2">
    <source>
        <dbReference type="WBParaSite" id="nRc.2.0.1.t18922-RA"/>
    </source>
</evidence>